<dbReference type="PANTHER" id="PTHR22093">
    <property type="entry name" value="LEUKOCYTE RECEPTOR CLUSTER LRC MEMBER 1"/>
    <property type="match status" value="1"/>
</dbReference>
<feature type="non-terminal residue" evidence="2">
    <location>
        <position position="1"/>
    </location>
</feature>
<evidence type="ECO:0008006" key="3">
    <source>
        <dbReference type="Google" id="ProtNLM"/>
    </source>
</evidence>
<accession>G5E294</accession>
<evidence type="ECO:0000313" key="2">
    <source>
        <dbReference type="EMBL" id="AEQ18334.1"/>
    </source>
</evidence>
<dbReference type="AlphaFoldDB" id="G5E294"/>
<dbReference type="InterPro" id="IPR039875">
    <property type="entry name" value="LENG1-like"/>
</dbReference>
<reference evidence="2" key="1">
    <citation type="submission" date="2011-09" db="EMBL/GenBank/DDBJ databases">
        <title>The odds of duplicate gene persistence after polyploidization.</title>
        <authorList>
            <person name="Chain F.J.J."/>
            <person name="Evans B.J."/>
            <person name="Dushoff J."/>
        </authorList>
    </citation>
    <scope>NUCLEOTIDE SEQUENCE</scope>
    <source>
        <tissue evidence="2">Liver</tissue>
    </source>
</reference>
<feature type="compositionally biased region" description="Basic and acidic residues" evidence="1">
    <location>
        <begin position="66"/>
        <end position="76"/>
    </location>
</feature>
<feature type="region of interest" description="Disordered" evidence="1">
    <location>
        <begin position="63"/>
        <end position="96"/>
    </location>
</feature>
<name>G5E294_9PIPI</name>
<feature type="region of interest" description="Disordered" evidence="1">
    <location>
        <begin position="1"/>
        <end position="29"/>
    </location>
</feature>
<proteinExistence type="evidence at transcript level"/>
<protein>
    <recommendedName>
        <fullName evidence="3">Leukocyte receptor cluster member 1</fullName>
    </recommendedName>
</protein>
<organism evidence="2">
    <name type="scientific">Hymenochirus curtipes</name>
    <name type="common">western dwarf clawed frog</name>
    <dbReference type="NCBI Taxonomy" id="8362"/>
    <lineage>
        <taxon>Eukaryota</taxon>
        <taxon>Metazoa</taxon>
        <taxon>Chordata</taxon>
        <taxon>Craniata</taxon>
        <taxon>Vertebrata</taxon>
        <taxon>Euteleostomi</taxon>
        <taxon>Amphibia</taxon>
        <taxon>Batrachia</taxon>
        <taxon>Anura</taxon>
        <taxon>Pipoidea</taxon>
        <taxon>Pipidae</taxon>
        <taxon>Pipinae</taxon>
        <taxon>Hymenochirus</taxon>
    </lineage>
</organism>
<evidence type="ECO:0000256" key="1">
    <source>
        <dbReference type="SAM" id="MobiDB-lite"/>
    </source>
</evidence>
<dbReference type="EMBL" id="JP287508">
    <property type="protein sequence ID" value="AEQ18334.1"/>
    <property type="molecule type" value="mRNA"/>
</dbReference>
<dbReference type="PANTHER" id="PTHR22093:SF0">
    <property type="entry name" value="LEUKOCYTE RECEPTOR CLUSTER MEMBER 1"/>
    <property type="match status" value="1"/>
</dbReference>
<feature type="non-terminal residue" evidence="2">
    <location>
        <position position="110"/>
    </location>
</feature>
<sequence>FFQEVEEGKGTNRGNKEYEEEKRKEKERQEKAMGILTYLGQSASEAQTSRPWYQEPSIEQLRQQRLKREAAERARSEALLSGKKATTAADLEMDDRKRCYNSQFNPQLAR</sequence>